<feature type="coiled-coil region" evidence="1">
    <location>
        <begin position="86"/>
        <end position="149"/>
    </location>
</feature>
<name>A0AAW1P861_9CHLO</name>
<evidence type="ECO:0000256" key="2">
    <source>
        <dbReference type="SAM" id="MobiDB-lite"/>
    </source>
</evidence>
<feature type="region of interest" description="Disordered" evidence="2">
    <location>
        <begin position="299"/>
        <end position="333"/>
    </location>
</feature>
<evidence type="ECO:0000313" key="3">
    <source>
        <dbReference type="EMBL" id="KAK9804523.1"/>
    </source>
</evidence>
<accession>A0AAW1P861</accession>
<evidence type="ECO:0000313" key="4">
    <source>
        <dbReference type="Proteomes" id="UP001465755"/>
    </source>
</evidence>
<organism evidence="3 4">
    <name type="scientific">Symbiochloris irregularis</name>
    <dbReference type="NCBI Taxonomy" id="706552"/>
    <lineage>
        <taxon>Eukaryota</taxon>
        <taxon>Viridiplantae</taxon>
        <taxon>Chlorophyta</taxon>
        <taxon>core chlorophytes</taxon>
        <taxon>Trebouxiophyceae</taxon>
        <taxon>Trebouxiales</taxon>
        <taxon>Trebouxiaceae</taxon>
        <taxon>Symbiochloris</taxon>
    </lineage>
</organism>
<protein>
    <submittedName>
        <fullName evidence="3">Uncharacterized protein</fullName>
    </submittedName>
</protein>
<dbReference type="AlphaFoldDB" id="A0AAW1P861"/>
<evidence type="ECO:0000256" key="1">
    <source>
        <dbReference type="SAM" id="Coils"/>
    </source>
</evidence>
<comment type="caution">
    <text evidence="3">The sequence shown here is derived from an EMBL/GenBank/DDBJ whole genome shotgun (WGS) entry which is preliminary data.</text>
</comment>
<keyword evidence="1" id="KW-0175">Coiled coil</keyword>
<reference evidence="3 4" key="1">
    <citation type="journal article" date="2024" name="Nat. Commun.">
        <title>Phylogenomics reveals the evolutionary origins of lichenization in chlorophyte algae.</title>
        <authorList>
            <person name="Puginier C."/>
            <person name="Libourel C."/>
            <person name="Otte J."/>
            <person name="Skaloud P."/>
            <person name="Haon M."/>
            <person name="Grisel S."/>
            <person name="Petersen M."/>
            <person name="Berrin J.G."/>
            <person name="Delaux P.M."/>
            <person name="Dal Grande F."/>
            <person name="Keller J."/>
        </authorList>
    </citation>
    <scope>NUCLEOTIDE SEQUENCE [LARGE SCALE GENOMIC DNA]</scope>
    <source>
        <strain evidence="3 4">SAG 2036</strain>
    </source>
</reference>
<sequence>MVDAGLRKEIRRMLEVKDQPFDNSLAARSIDEKLARLRNNPAARAELAARVDGYKQQEKDAYKSRAIVKENAEQIGALSTPEAADLRRQQTHLKEQERQLKASAKRQELAQQLLEWRQACLVRDSANRVKRAEAAKEAAEATAIRQKAELATLLVFGASRMQILADTIVRARIQRKRDANMVAGSIVAQKLWRGIVARRKYLRTRAAIITIQRFVRERVWAMRFERRQKASELVHAFILELDRSSAFLRAVKELQHRMEIENRRSLALGQLRKAHFNLVLQQWQNAEEVALEEIKKAAPPKSNFKAPPGDKLKQVQKKAAGPTSQQLRDAEAKATDPIALSNATAVPELVKASVVTAYLSCKRDAFIRAGVARWRATVQYVKWWQPQHQLETARSLVDANFPGFTPFQPPPGVKFRPSAGEAELKAIMQHGVQLVLIQRLARQEDVVSKERAGLEEQLARKLLGAKRISLDDGGLQDNIFNQDAQA</sequence>
<proteinExistence type="predicted"/>
<dbReference type="Proteomes" id="UP001465755">
    <property type="component" value="Unassembled WGS sequence"/>
</dbReference>
<dbReference type="PROSITE" id="PS50096">
    <property type="entry name" value="IQ"/>
    <property type="match status" value="1"/>
</dbReference>
<dbReference type="EMBL" id="JALJOQ010000050">
    <property type="protein sequence ID" value="KAK9804523.1"/>
    <property type="molecule type" value="Genomic_DNA"/>
</dbReference>
<gene>
    <name evidence="3" type="ORF">WJX73_004476</name>
</gene>
<keyword evidence="4" id="KW-1185">Reference proteome</keyword>
<dbReference type="Gene3D" id="1.20.5.190">
    <property type="match status" value="1"/>
</dbReference>